<keyword evidence="10" id="KW-1185">Reference proteome</keyword>
<dbReference type="PANTHER" id="PTHR42973:SF39">
    <property type="entry name" value="FAD-BINDING PCMH-TYPE DOMAIN-CONTAINING PROTEIN"/>
    <property type="match status" value="1"/>
</dbReference>
<dbReference type="InterPro" id="IPR036318">
    <property type="entry name" value="FAD-bd_PCMH-like_sf"/>
</dbReference>
<organism evidence="9 10">
    <name type="scientific">Madurella fahalii</name>
    <dbReference type="NCBI Taxonomy" id="1157608"/>
    <lineage>
        <taxon>Eukaryota</taxon>
        <taxon>Fungi</taxon>
        <taxon>Dikarya</taxon>
        <taxon>Ascomycota</taxon>
        <taxon>Pezizomycotina</taxon>
        <taxon>Sordariomycetes</taxon>
        <taxon>Sordariomycetidae</taxon>
        <taxon>Sordariales</taxon>
        <taxon>Sordariales incertae sedis</taxon>
        <taxon>Madurella</taxon>
    </lineage>
</organism>
<sequence>MPSLRNIFLCALQLVPSALSASAQPRSDASSSSSPRKPRHDSCKAIPGTPGWPSPQSWAHLNESVAGRLLQPPPPGAVCHPGQRTYDAEQCPAVRAAWSTHEFHADNPISTLWNHWNNDTCLPDDGYPCSSQGYPVFVINATTAEHVKKGVRFARNHNIRLVIKSTGHDYIGRSNAPNSLSIWVHHMKGLKTHTSFRPDRCRVTIDGTAVTVGAGMQMIDIYRELDALNQTIVGGGGKTVSVGGYVTGGGHGLLGPHHGLAADQVLQMEVVTPKGEIVTANECQNQDLFWAMRGGGGSTFGVMTSVTMRTFPTPKLAAMQMGIITTNNNTSSRTIFDMVAYVLSQFPSLGDSGVSGYALYSAAATNPFIPMARGFIMGAVLPDSSTDEMLRLWQPVLAHVNTTWPDFQQFVQTSTYSSFYAWFENNYDQSEAGNSGYAASRLLDANHLTRDLNKSAEAFERFSGGIGASAFLVSGKGVHNAQPRGGGNAVVPAWRKAYVFAVGGASFEPLNSTSEAAARREVTEKVAALRELAPDSGTYMNEQQANPFEPDWQREFWGDNYDRLVRIKRAVDPDDVFWCTPCVGNDRWHEVEDRLCRATH</sequence>
<dbReference type="Pfam" id="PF08031">
    <property type="entry name" value="BBE"/>
    <property type="match status" value="1"/>
</dbReference>
<feature type="chain" id="PRO_5045117905" description="FAD-binding PCMH-type domain-containing protein" evidence="7">
    <location>
        <begin position="21"/>
        <end position="600"/>
    </location>
</feature>
<evidence type="ECO:0000313" key="10">
    <source>
        <dbReference type="Proteomes" id="UP001628179"/>
    </source>
</evidence>
<dbReference type="InterPro" id="IPR016169">
    <property type="entry name" value="FAD-bd_PCMH_sub2"/>
</dbReference>
<feature type="domain" description="FAD-binding PCMH-type" evidence="8">
    <location>
        <begin position="131"/>
        <end position="313"/>
    </location>
</feature>
<dbReference type="Gene3D" id="3.30.465.10">
    <property type="match status" value="2"/>
</dbReference>
<dbReference type="InterPro" id="IPR016166">
    <property type="entry name" value="FAD-bd_PCMH"/>
</dbReference>
<protein>
    <recommendedName>
        <fullName evidence="8">FAD-binding PCMH-type domain-containing protein</fullName>
    </recommendedName>
</protein>
<dbReference type="Proteomes" id="UP001628179">
    <property type="component" value="Unassembled WGS sequence"/>
</dbReference>
<dbReference type="GeneID" id="98172712"/>
<evidence type="ECO:0000256" key="2">
    <source>
        <dbReference type="ARBA" id="ARBA00005466"/>
    </source>
</evidence>
<comment type="caution">
    <text evidence="9">The sequence shown here is derived from an EMBL/GenBank/DDBJ whole genome shotgun (WGS) entry which is preliminary data.</text>
</comment>
<feature type="compositionally biased region" description="Low complexity" evidence="6">
    <location>
        <begin position="20"/>
        <end position="35"/>
    </location>
</feature>
<keyword evidence="5" id="KW-0560">Oxidoreductase</keyword>
<dbReference type="PROSITE" id="PS51387">
    <property type="entry name" value="FAD_PCMH"/>
    <property type="match status" value="1"/>
</dbReference>
<dbReference type="InterPro" id="IPR012951">
    <property type="entry name" value="BBE"/>
</dbReference>
<gene>
    <name evidence="9" type="ORF">MFIFM68171_01967</name>
</gene>
<dbReference type="Pfam" id="PF01565">
    <property type="entry name" value="FAD_binding_4"/>
    <property type="match status" value="1"/>
</dbReference>
<evidence type="ECO:0000256" key="4">
    <source>
        <dbReference type="ARBA" id="ARBA00022827"/>
    </source>
</evidence>
<comment type="similarity">
    <text evidence="2">Belongs to the oxygen-dependent FAD-linked oxidoreductase family.</text>
</comment>
<evidence type="ECO:0000313" key="9">
    <source>
        <dbReference type="EMBL" id="GAB1311757.1"/>
    </source>
</evidence>
<evidence type="ECO:0000256" key="3">
    <source>
        <dbReference type="ARBA" id="ARBA00022630"/>
    </source>
</evidence>
<dbReference type="InterPro" id="IPR006094">
    <property type="entry name" value="Oxid_FAD_bind_N"/>
</dbReference>
<feature type="region of interest" description="Disordered" evidence="6">
    <location>
        <begin position="19"/>
        <end position="58"/>
    </location>
</feature>
<reference evidence="9 10" key="1">
    <citation type="submission" date="2024-09" db="EMBL/GenBank/DDBJ databases">
        <title>Itraconazole resistance in Madurella fahalii resulting from another homologue of gene encoding cytochrome P450 14-alpha sterol demethylase (CYP51).</title>
        <authorList>
            <person name="Yoshioka I."/>
            <person name="Fahal A.H."/>
            <person name="Kaneko S."/>
            <person name="Yaguchi T."/>
        </authorList>
    </citation>
    <scope>NUCLEOTIDE SEQUENCE [LARGE SCALE GENOMIC DNA]</scope>
    <source>
        <strain evidence="9 10">IFM 68171</strain>
    </source>
</reference>
<keyword evidence="4" id="KW-0274">FAD</keyword>
<dbReference type="RefSeq" id="XP_070913490.1">
    <property type="nucleotide sequence ID" value="XM_071057389.1"/>
</dbReference>
<keyword evidence="3" id="KW-0285">Flavoprotein</keyword>
<name>A0ABQ0G1Y6_9PEZI</name>
<dbReference type="InterPro" id="IPR050416">
    <property type="entry name" value="FAD-linked_Oxidoreductase"/>
</dbReference>
<proteinExistence type="inferred from homology"/>
<evidence type="ECO:0000256" key="6">
    <source>
        <dbReference type="SAM" id="MobiDB-lite"/>
    </source>
</evidence>
<evidence type="ECO:0000256" key="7">
    <source>
        <dbReference type="SAM" id="SignalP"/>
    </source>
</evidence>
<comment type="cofactor">
    <cofactor evidence="1">
        <name>FAD</name>
        <dbReference type="ChEBI" id="CHEBI:57692"/>
    </cofactor>
</comment>
<evidence type="ECO:0000256" key="1">
    <source>
        <dbReference type="ARBA" id="ARBA00001974"/>
    </source>
</evidence>
<evidence type="ECO:0000256" key="5">
    <source>
        <dbReference type="ARBA" id="ARBA00023002"/>
    </source>
</evidence>
<accession>A0ABQ0G1Y6</accession>
<dbReference type="SUPFAM" id="SSF56176">
    <property type="entry name" value="FAD-binding/transporter-associated domain-like"/>
    <property type="match status" value="1"/>
</dbReference>
<keyword evidence="7" id="KW-0732">Signal</keyword>
<dbReference type="PANTHER" id="PTHR42973">
    <property type="entry name" value="BINDING OXIDOREDUCTASE, PUTATIVE (AFU_ORTHOLOGUE AFUA_1G17690)-RELATED"/>
    <property type="match status" value="1"/>
</dbReference>
<dbReference type="EMBL" id="BAAFSV010000001">
    <property type="protein sequence ID" value="GAB1311757.1"/>
    <property type="molecule type" value="Genomic_DNA"/>
</dbReference>
<feature type="signal peptide" evidence="7">
    <location>
        <begin position="1"/>
        <end position="20"/>
    </location>
</feature>
<evidence type="ECO:0000259" key="8">
    <source>
        <dbReference type="PROSITE" id="PS51387"/>
    </source>
</evidence>